<comment type="caution">
    <text evidence="2">The sequence shown here is derived from an EMBL/GenBank/DDBJ whole genome shotgun (WGS) entry which is preliminary data.</text>
</comment>
<dbReference type="InterPro" id="IPR036691">
    <property type="entry name" value="Endo/exonu/phosph_ase_sf"/>
</dbReference>
<accession>A0AAW2KDK2</accession>
<evidence type="ECO:0000259" key="1">
    <source>
        <dbReference type="Pfam" id="PF13966"/>
    </source>
</evidence>
<gene>
    <name evidence="2" type="ORF">Sangu_3066900</name>
</gene>
<evidence type="ECO:0000313" key="2">
    <source>
        <dbReference type="EMBL" id="KAL0304741.1"/>
    </source>
</evidence>
<organism evidence="2">
    <name type="scientific">Sesamum angustifolium</name>
    <dbReference type="NCBI Taxonomy" id="2727405"/>
    <lineage>
        <taxon>Eukaryota</taxon>
        <taxon>Viridiplantae</taxon>
        <taxon>Streptophyta</taxon>
        <taxon>Embryophyta</taxon>
        <taxon>Tracheophyta</taxon>
        <taxon>Spermatophyta</taxon>
        <taxon>Magnoliopsida</taxon>
        <taxon>eudicotyledons</taxon>
        <taxon>Gunneridae</taxon>
        <taxon>Pentapetalae</taxon>
        <taxon>asterids</taxon>
        <taxon>lamiids</taxon>
        <taxon>Lamiales</taxon>
        <taxon>Pedaliaceae</taxon>
        <taxon>Sesamum</taxon>
    </lineage>
</organism>
<dbReference type="Pfam" id="PF13966">
    <property type="entry name" value="zf-RVT"/>
    <property type="match status" value="1"/>
</dbReference>
<dbReference type="SUPFAM" id="SSF56219">
    <property type="entry name" value="DNase I-like"/>
    <property type="match status" value="1"/>
</dbReference>
<reference evidence="2" key="1">
    <citation type="submission" date="2020-06" db="EMBL/GenBank/DDBJ databases">
        <authorList>
            <person name="Li T."/>
            <person name="Hu X."/>
            <person name="Zhang T."/>
            <person name="Song X."/>
            <person name="Zhang H."/>
            <person name="Dai N."/>
            <person name="Sheng W."/>
            <person name="Hou X."/>
            <person name="Wei L."/>
        </authorList>
    </citation>
    <scope>NUCLEOTIDE SEQUENCE</scope>
    <source>
        <strain evidence="2">G01</strain>
        <tissue evidence="2">Leaf</tissue>
    </source>
</reference>
<protein>
    <recommendedName>
        <fullName evidence="1">Reverse transcriptase zinc-binding domain-containing protein</fullName>
    </recommendedName>
</protein>
<reference evidence="2" key="2">
    <citation type="journal article" date="2024" name="Plant">
        <title>Genomic evolution and insights into agronomic trait innovations of Sesamum species.</title>
        <authorList>
            <person name="Miao H."/>
            <person name="Wang L."/>
            <person name="Qu L."/>
            <person name="Liu H."/>
            <person name="Sun Y."/>
            <person name="Le M."/>
            <person name="Wang Q."/>
            <person name="Wei S."/>
            <person name="Zheng Y."/>
            <person name="Lin W."/>
            <person name="Duan Y."/>
            <person name="Cao H."/>
            <person name="Xiong S."/>
            <person name="Wang X."/>
            <person name="Wei L."/>
            <person name="Li C."/>
            <person name="Ma Q."/>
            <person name="Ju M."/>
            <person name="Zhao R."/>
            <person name="Li G."/>
            <person name="Mu C."/>
            <person name="Tian Q."/>
            <person name="Mei H."/>
            <person name="Zhang T."/>
            <person name="Gao T."/>
            <person name="Zhang H."/>
        </authorList>
    </citation>
    <scope>NUCLEOTIDE SEQUENCE</scope>
    <source>
        <strain evidence="2">G01</strain>
    </source>
</reference>
<dbReference type="PANTHER" id="PTHR33116">
    <property type="entry name" value="REVERSE TRANSCRIPTASE ZINC-BINDING DOMAIN-CONTAINING PROTEIN-RELATED-RELATED"/>
    <property type="match status" value="1"/>
</dbReference>
<dbReference type="PANTHER" id="PTHR33116:SF84">
    <property type="entry name" value="RNA-DIRECTED DNA POLYMERASE"/>
    <property type="match status" value="1"/>
</dbReference>
<proteinExistence type="predicted"/>
<dbReference type="InterPro" id="IPR026960">
    <property type="entry name" value="RVT-Znf"/>
</dbReference>
<dbReference type="AlphaFoldDB" id="A0AAW2KDK2"/>
<dbReference type="Gene3D" id="3.60.10.10">
    <property type="entry name" value="Endonuclease/exonuclease/phosphatase"/>
    <property type="match status" value="1"/>
</dbReference>
<sequence length="530" mass="61063">MWEKLLELELPLSMTWLILSDFNCVKSPKEKQLGVPPTWYELKDFTDCCLALGLHDAQTIGCYYTWYFNSDSNPVWCKLDRVLLNNNWLEAGLHCNVHFNPPGCLSGCPGLTGGSWDLFEAERHFYYQKTKIYFLKHGDRNTKFFYDMVKRNAARNSILAVTKSDDSIITFALDIAQESLASTPRYWVPRIRYDRAVTPAEVKTTVFQISDNRAPAQTVIHHASLRSNVIYKVITKIVAYRLSPALEHLIDRDLPSIHILRECLQEFKDVSGLAVNTSKLSIFTAGIQDDILDGILATTEFSRGDIPVRYLGIPLAAKRLSITDYSAACRSDCRLYWIITDFRSTEAAVQHLAEWSNSKGLVTFKAYEYFRPKLTRQPWKASIWKAFIPPKYSFILWLGLRERLATRDRLAFLQEDLSCALCINSNESTKHLFFEYPLSAYLWSHIRQWLGIIRRMSNLLSAVKWLKKGKTGSSVQNKARHLTLACMVYSLWRHCNEIIFEDTTPNPVGLVIFIKITVYRLILVLFPYGF</sequence>
<feature type="domain" description="Reverse transcriptase zinc-binding" evidence="1">
    <location>
        <begin position="365"/>
        <end position="443"/>
    </location>
</feature>
<dbReference type="EMBL" id="JACGWK010000184">
    <property type="protein sequence ID" value="KAL0304741.1"/>
    <property type="molecule type" value="Genomic_DNA"/>
</dbReference>
<name>A0AAW2KDK2_9LAMI</name>